<dbReference type="EMBL" id="BARV01038962">
    <property type="protein sequence ID" value="GAI52661.1"/>
    <property type="molecule type" value="Genomic_DNA"/>
</dbReference>
<gene>
    <name evidence="1" type="ORF">S06H3_59859</name>
</gene>
<name>X1QCX6_9ZZZZ</name>
<proteinExistence type="predicted"/>
<comment type="caution">
    <text evidence="1">The sequence shown here is derived from an EMBL/GenBank/DDBJ whole genome shotgun (WGS) entry which is preliminary data.</text>
</comment>
<protein>
    <submittedName>
        <fullName evidence="1">Uncharacterized protein</fullName>
    </submittedName>
</protein>
<evidence type="ECO:0000313" key="1">
    <source>
        <dbReference type="EMBL" id="GAI52661.1"/>
    </source>
</evidence>
<organism evidence="1">
    <name type="scientific">marine sediment metagenome</name>
    <dbReference type="NCBI Taxonomy" id="412755"/>
    <lineage>
        <taxon>unclassified sequences</taxon>
        <taxon>metagenomes</taxon>
        <taxon>ecological metagenomes</taxon>
    </lineage>
</organism>
<sequence length="159" mass="17729">DAVGAYPDRVLLEYDGPNSNLQTTWGKDWEPWGPKLSTDIGKAPVFVDRGDPFAVDFNTGDFTTDDAWHDLDLSGIVPEGAKAILFYLHIAGDVVDSRAIFKTKGKLWDRTSGQAVVQVSNMDLIGDYVVAVGADRKLQYKIANITWLVIFFTVKGWWF</sequence>
<dbReference type="AlphaFoldDB" id="X1QCX6"/>
<accession>X1QCX6</accession>
<reference evidence="1" key="1">
    <citation type="journal article" date="2014" name="Front. Microbiol.">
        <title>High frequency of phylogenetically diverse reductive dehalogenase-homologous genes in deep subseafloor sedimentary metagenomes.</title>
        <authorList>
            <person name="Kawai M."/>
            <person name="Futagami T."/>
            <person name="Toyoda A."/>
            <person name="Takaki Y."/>
            <person name="Nishi S."/>
            <person name="Hori S."/>
            <person name="Arai W."/>
            <person name="Tsubouchi T."/>
            <person name="Morono Y."/>
            <person name="Uchiyama I."/>
            <person name="Ito T."/>
            <person name="Fujiyama A."/>
            <person name="Inagaki F."/>
            <person name="Takami H."/>
        </authorList>
    </citation>
    <scope>NUCLEOTIDE SEQUENCE</scope>
    <source>
        <strain evidence="1">Expedition CK06-06</strain>
    </source>
</reference>
<feature type="non-terminal residue" evidence="1">
    <location>
        <position position="1"/>
    </location>
</feature>